<dbReference type="STRING" id="1561998.A0A1I7UX34"/>
<dbReference type="GO" id="GO:0046854">
    <property type="term" value="P:phosphatidylinositol phosphate biosynthetic process"/>
    <property type="evidence" value="ECO:0007669"/>
    <property type="project" value="TreeGrafter"/>
</dbReference>
<keyword evidence="5" id="KW-1185">Reference proteome</keyword>
<evidence type="ECO:0000256" key="3">
    <source>
        <dbReference type="ARBA" id="ARBA00022777"/>
    </source>
</evidence>
<proteinExistence type="inferred from homology"/>
<comment type="similarity">
    <text evidence="1 4">Belongs to the inositol phosphokinase (IPK) family.</text>
</comment>
<dbReference type="GO" id="GO:0000828">
    <property type="term" value="F:inositol hexakisphosphate kinase activity"/>
    <property type="evidence" value="ECO:0007669"/>
    <property type="project" value="TreeGrafter"/>
</dbReference>
<dbReference type="AlphaFoldDB" id="A0A1I7UX34"/>
<keyword evidence="2 4" id="KW-0808">Transferase</keyword>
<protein>
    <recommendedName>
        <fullName evidence="4">Kinase</fullName>
        <ecNumber evidence="4">2.7.-.-</ecNumber>
    </recommendedName>
</protein>
<evidence type="ECO:0000256" key="2">
    <source>
        <dbReference type="ARBA" id="ARBA00022679"/>
    </source>
</evidence>
<dbReference type="PANTHER" id="PTHR12400">
    <property type="entry name" value="INOSITOL POLYPHOSPHATE KINASE"/>
    <property type="match status" value="1"/>
</dbReference>
<dbReference type="Gene3D" id="3.30.470.160">
    <property type="entry name" value="Inositol polyphosphate kinase"/>
    <property type="match status" value="1"/>
</dbReference>
<evidence type="ECO:0000313" key="6">
    <source>
        <dbReference type="WBParaSite" id="Csp11.Scaffold630.g20203.t1"/>
    </source>
</evidence>
<reference evidence="6" key="1">
    <citation type="submission" date="2016-11" db="UniProtKB">
        <authorList>
            <consortium name="WormBaseParasite"/>
        </authorList>
    </citation>
    <scope>IDENTIFICATION</scope>
</reference>
<evidence type="ECO:0000256" key="1">
    <source>
        <dbReference type="ARBA" id="ARBA00007374"/>
    </source>
</evidence>
<evidence type="ECO:0000256" key="4">
    <source>
        <dbReference type="RuleBase" id="RU363090"/>
    </source>
</evidence>
<sequence>MVLNIKRASSLDGATVNVQDVLKPFDHQVGGHTPFTSLPNGHLLKPCDEREIYFYQKMPKIIKSIAPLCCSTIQGSSVTTFDDSCLNCRQHQLENVVIPESIEGSPILNKRKLSKNFIVLSDLTYRMKSPRILDLKLGTRQHGDRATVAKIACMTAKCQSTTSASLGIRLCGMKCPPSESKNQVSISKYEGRAMDKMELFLAIRQFFNVPEVVLEVAQRKLLAIRDVLEKANGVRLFGASLLIVIESDPLESTPIDNLVRIKVVDFANATFDGFQGDNFYEGSDEGSILGLETLLGIIGHQA</sequence>
<keyword evidence="3 4" id="KW-0418">Kinase</keyword>
<dbReference type="GO" id="GO:0005634">
    <property type="term" value="C:nucleus"/>
    <property type="evidence" value="ECO:0007669"/>
    <property type="project" value="TreeGrafter"/>
</dbReference>
<dbReference type="InterPro" id="IPR005522">
    <property type="entry name" value="IPK"/>
</dbReference>
<evidence type="ECO:0000313" key="5">
    <source>
        <dbReference type="Proteomes" id="UP000095282"/>
    </source>
</evidence>
<dbReference type="WBParaSite" id="Csp11.Scaffold630.g20203.t1">
    <property type="protein sequence ID" value="Csp11.Scaffold630.g20203.t1"/>
    <property type="gene ID" value="Csp11.Scaffold630.g20203"/>
</dbReference>
<name>A0A1I7UX34_9PELO</name>
<dbReference type="GO" id="GO:0032958">
    <property type="term" value="P:inositol phosphate biosynthetic process"/>
    <property type="evidence" value="ECO:0007669"/>
    <property type="project" value="InterPro"/>
</dbReference>
<dbReference type="eggNOG" id="KOG1620">
    <property type="taxonomic scope" value="Eukaryota"/>
</dbReference>
<accession>A0A1I7UX34</accession>
<dbReference type="GO" id="GO:0005737">
    <property type="term" value="C:cytoplasm"/>
    <property type="evidence" value="ECO:0007669"/>
    <property type="project" value="TreeGrafter"/>
</dbReference>
<organism evidence="5 6">
    <name type="scientific">Caenorhabditis tropicalis</name>
    <dbReference type="NCBI Taxonomy" id="1561998"/>
    <lineage>
        <taxon>Eukaryota</taxon>
        <taxon>Metazoa</taxon>
        <taxon>Ecdysozoa</taxon>
        <taxon>Nematoda</taxon>
        <taxon>Chromadorea</taxon>
        <taxon>Rhabditida</taxon>
        <taxon>Rhabditina</taxon>
        <taxon>Rhabditomorpha</taxon>
        <taxon>Rhabditoidea</taxon>
        <taxon>Rhabditidae</taxon>
        <taxon>Peloderinae</taxon>
        <taxon>Caenorhabditis</taxon>
    </lineage>
</organism>
<dbReference type="InterPro" id="IPR038286">
    <property type="entry name" value="IPK_sf"/>
</dbReference>
<dbReference type="Pfam" id="PF03770">
    <property type="entry name" value="IPK"/>
    <property type="match status" value="1"/>
</dbReference>
<dbReference type="PANTHER" id="PTHR12400:SF83">
    <property type="entry name" value="KINASE"/>
    <property type="match status" value="1"/>
</dbReference>
<dbReference type="EC" id="2.7.-.-" evidence="4"/>
<dbReference type="SUPFAM" id="SSF56104">
    <property type="entry name" value="SAICAR synthase-like"/>
    <property type="match status" value="1"/>
</dbReference>
<dbReference type="Proteomes" id="UP000095282">
    <property type="component" value="Unplaced"/>
</dbReference>